<feature type="transmembrane region" description="Helical" evidence="1">
    <location>
        <begin position="12"/>
        <end position="32"/>
    </location>
</feature>
<accession>A0A2W7RDG3</accession>
<dbReference type="RefSeq" id="WP_111316437.1">
    <property type="nucleotide sequence ID" value="NZ_QKZT01000001.1"/>
</dbReference>
<dbReference type="Proteomes" id="UP000248882">
    <property type="component" value="Unassembled WGS sequence"/>
</dbReference>
<evidence type="ECO:0000256" key="1">
    <source>
        <dbReference type="SAM" id="Phobius"/>
    </source>
</evidence>
<feature type="transmembrane region" description="Helical" evidence="1">
    <location>
        <begin position="44"/>
        <end position="66"/>
    </location>
</feature>
<keyword evidence="1" id="KW-1133">Transmembrane helix</keyword>
<dbReference type="AlphaFoldDB" id="A0A2W7RDG3"/>
<protein>
    <submittedName>
        <fullName evidence="2">Uncharacterized protein</fullName>
    </submittedName>
</protein>
<evidence type="ECO:0000313" key="3">
    <source>
        <dbReference type="Proteomes" id="UP000248882"/>
    </source>
</evidence>
<proteinExistence type="predicted"/>
<feature type="transmembrane region" description="Helical" evidence="1">
    <location>
        <begin position="86"/>
        <end position="106"/>
    </location>
</feature>
<dbReference type="OrthoDB" id="823982at2"/>
<keyword evidence="1" id="KW-0472">Membrane</keyword>
<gene>
    <name evidence="2" type="ORF">LV85_00347</name>
</gene>
<feature type="transmembrane region" description="Helical" evidence="1">
    <location>
        <begin position="220"/>
        <end position="242"/>
    </location>
</feature>
<comment type="caution">
    <text evidence="2">The sequence shown here is derived from an EMBL/GenBank/DDBJ whole genome shotgun (WGS) entry which is preliminary data.</text>
</comment>
<keyword evidence="3" id="KW-1185">Reference proteome</keyword>
<name>A0A2W7RDG3_9BACT</name>
<feature type="transmembrane region" description="Helical" evidence="1">
    <location>
        <begin position="181"/>
        <end position="208"/>
    </location>
</feature>
<feature type="transmembrane region" description="Helical" evidence="1">
    <location>
        <begin position="147"/>
        <end position="169"/>
    </location>
</feature>
<organism evidence="2 3">
    <name type="scientific">Algoriphagus chordae</name>
    <dbReference type="NCBI Taxonomy" id="237019"/>
    <lineage>
        <taxon>Bacteria</taxon>
        <taxon>Pseudomonadati</taxon>
        <taxon>Bacteroidota</taxon>
        <taxon>Cytophagia</taxon>
        <taxon>Cytophagales</taxon>
        <taxon>Cyclobacteriaceae</taxon>
        <taxon>Algoriphagus</taxon>
    </lineage>
</organism>
<keyword evidence="1" id="KW-0812">Transmembrane</keyword>
<evidence type="ECO:0000313" key="2">
    <source>
        <dbReference type="EMBL" id="PZX58161.1"/>
    </source>
</evidence>
<feature type="transmembrane region" description="Helical" evidence="1">
    <location>
        <begin position="118"/>
        <end position="135"/>
    </location>
</feature>
<dbReference type="EMBL" id="QKZT01000001">
    <property type="protein sequence ID" value="PZX58161.1"/>
    <property type="molecule type" value="Genomic_DNA"/>
</dbReference>
<reference evidence="2 3" key="1">
    <citation type="submission" date="2018-06" db="EMBL/GenBank/DDBJ databases">
        <title>Genomic Encyclopedia of Archaeal and Bacterial Type Strains, Phase II (KMG-II): from individual species to whole genera.</title>
        <authorList>
            <person name="Goeker M."/>
        </authorList>
    </citation>
    <scope>NUCLEOTIDE SEQUENCE [LARGE SCALE GENOMIC DNA]</scope>
    <source>
        <strain evidence="2 3">DSM 19830</strain>
    </source>
</reference>
<sequence>MDNRLIEAFFTAYPLTSISLYLIMIIGTVCFFRLSKDERKNIHYWLPFLILSFTFCYENLGNYTNYNYEFKKSVNEYLGNFKYPKFNLWLYNVATRQIGTVLYLLLIKSWTKASKKKYINWMIIVFIVTVCLLQFSGVEPIYLSQPIIFALGANMILVAVAFYFIDLITDPFYLAKKPLKLVSFWLMTSILFSITLSYISSVTLMYLYEVNPILGQGLQQIQIVMKIISLGVLTLVIASPFLPRLFDKELSYESY</sequence>